<proteinExistence type="predicted"/>
<comment type="subcellular location">
    <subcellularLocation>
        <location evidence="1">Membrane</location>
        <topology evidence="1">Multi-pass membrane protein</topology>
    </subcellularLocation>
</comment>
<feature type="region of interest" description="Disordered" evidence="5">
    <location>
        <begin position="319"/>
        <end position="343"/>
    </location>
</feature>
<dbReference type="Pfam" id="PF01490">
    <property type="entry name" value="Aa_trans"/>
    <property type="match status" value="1"/>
</dbReference>
<name>D8M6Q3_BLAHO</name>
<dbReference type="RefSeq" id="XP_012897519.1">
    <property type="nucleotide sequence ID" value="XM_013042065.1"/>
</dbReference>
<dbReference type="InterPro" id="IPR013057">
    <property type="entry name" value="AA_transpt_TM"/>
</dbReference>
<feature type="transmembrane region" description="Helical" evidence="6">
    <location>
        <begin position="143"/>
        <end position="166"/>
    </location>
</feature>
<protein>
    <recommendedName>
        <fullName evidence="7">Amino acid transporter transmembrane domain-containing protein</fullName>
    </recommendedName>
</protein>
<dbReference type="PANTHER" id="PTHR22950">
    <property type="entry name" value="AMINO ACID TRANSPORTER"/>
    <property type="match status" value="1"/>
</dbReference>
<evidence type="ECO:0000256" key="3">
    <source>
        <dbReference type="ARBA" id="ARBA00022989"/>
    </source>
</evidence>
<accession>D8M6Q3</accession>
<sequence length="365" mass="40185">METAPKQDTSPIQRVESFEIEKKVANNELAVEKKEVVDITKKPEENVPTITSSSYISIKQFNVTLIKSITGAGILCSPYAFNRMGLICTVIVYAVLAVANVWCSTLLISVHSYTANNRSNYPPKMIGNDYAFVMYHILGPVGYYSFIVLYLLAIWGVQIGTLISIVDFICKIEWPGALFADASNKRIFFHLLSSFVCLLLVLLSDMNPIIAVASLSIFALVLSFAILLVYGFVQYGITFSLSMLAPASVPLLFSSVGVPSFSLGYNFSFLSFYVAFRLVFHALEAARAFLEAQSAAKHGLDDRDHDVHHGAVSDAGAVRVQRRGGRHPAEHSADDPREVGSRCDREHHDVPELLVHVPDLHAAAE</sequence>
<feature type="compositionally biased region" description="Basic and acidic residues" evidence="5">
    <location>
        <begin position="327"/>
        <end position="343"/>
    </location>
</feature>
<evidence type="ECO:0000313" key="8">
    <source>
        <dbReference type="EMBL" id="CBK23471.2"/>
    </source>
</evidence>
<dbReference type="EMBL" id="FN668661">
    <property type="protein sequence ID" value="CBK23471.2"/>
    <property type="molecule type" value="Genomic_DNA"/>
</dbReference>
<dbReference type="GO" id="GO:0016020">
    <property type="term" value="C:membrane"/>
    <property type="evidence" value="ECO:0007669"/>
    <property type="project" value="UniProtKB-SubCell"/>
</dbReference>
<feature type="transmembrane region" description="Helical" evidence="6">
    <location>
        <begin position="187"/>
        <end position="203"/>
    </location>
</feature>
<keyword evidence="2 6" id="KW-0812">Transmembrane</keyword>
<feature type="transmembrane region" description="Helical" evidence="6">
    <location>
        <begin position="90"/>
        <end position="113"/>
    </location>
</feature>
<dbReference type="OrthoDB" id="40134at2759"/>
<dbReference type="GeneID" id="24920449"/>
<feature type="domain" description="Amino acid transporter transmembrane" evidence="7">
    <location>
        <begin position="56"/>
        <end position="240"/>
    </location>
</feature>
<dbReference type="InParanoid" id="D8M6Q3"/>
<dbReference type="Proteomes" id="UP000008312">
    <property type="component" value="Unassembled WGS sequence"/>
</dbReference>
<keyword evidence="3 6" id="KW-1133">Transmembrane helix</keyword>
<evidence type="ECO:0000256" key="5">
    <source>
        <dbReference type="SAM" id="MobiDB-lite"/>
    </source>
</evidence>
<evidence type="ECO:0000256" key="1">
    <source>
        <dbReference type="ARBA" id="ARBA00004141"/>
    </source>
</evidence>
<keyword evidence="4 6" id="KW-0472">Membrane</keyword>
<evidence type="ECO:0000256" key="4">
    <source>
        <dbReference type="ARBA" id="ARBA00023136"/>
    </source>
</evidence>
<reference evidence="8" key="1">
    <citation type="submission" date="2010-02" db="EMBL/GenBank/DDBJ databases">
        <title>Sequencing and annotation of the Blastocystis hominis genome.</title>
        <authorList>
            <person name="Wincker P."/>
        </authorList>
    </citation>
    <scope>NUCLEOTIDE SEQUENCE</scope>
    <source>
        <strain evidence="8">Singapore isolate B</strain>
    </source>
</reference>
<evidence type="ECO:0000256" key="2">
    <source>
        <dbReference type="ARBA" id="ARBA00022692"/>
    </source>
</evidence>
<dbReference type="GO" id="GO:0015179">
    <property type="term" value="F:L-amino acid transmembrane transporter activity"/>
    <property type="evidence" value="ECO:0007669"/>
    <property type="project" value="TreeGrafter"/>
</dbReference>
<gene>
    <name evidence="8" type="ORF">GSBLH_T00003345001</name>
</gene>
<keyword evidence="9" id="KW-1185">Reference proteome</keyword>
<evidence type="ECO:0000256" key="6">
    <source>
        <dbReference type="SAM" id="Phobius"/>
    </source>
</evidence>
<organism evidence="8">
    <name type="scientific">Blastocystis hominis</name>
    <dbReference type="NCBI Taxonomy" id="12968"/>
    <lineage>
        <taxon>Eukaryota</taxon>
        <taxon>Sar</taxon>
        <taxon>Stramenopiles</taxon>
        <taxon>Bigyra</taxon>
        <taxon>Opalozoa</taxon>
        <taxon>Opalinata</taxon>
        <taxon>Blastocystidae</taxon>
        <taxon>Blastocystis</taxon>
    </lineage>
</organism>
<evidence type="ECO:0000313" key="9">
    <source>
        <dbReference type="Proteomes" id="UP000008312"/>
    </source>
</evidence>
<feature type="transmembrane region" description="Helical" evidence="6">
    <location>
        <begin position="209"/>
        <end position="230"/>
    </location>
</feature>
<dbReference type="AlphaFoldDB" id="D8M6Q3"/>
<evidence type="ECO:0000259" key="7">
    <source>
        <dbReference type="Pfam" id="PF01490"/>
    </source>
</evidence>